<dbReference type="Gene3D" id="1.10.420.10">
    <property type="entry name" value="Peroxidase, domain 2"/>
    <property type="match status" value="1"/>
</dbReference>
<dbReference type="InterPro" id="IPR010255">
    <property type="entry name" value="Haem_peroxidase_sf"/>
</dbReference>
<sequence>MNHLPNDASLRNNCPRSGGDQNLFFLDFVSPTKFDNSYFKTYWLTRACLTLTKFLLQRVK</sequence>
<dbReference type="GO" id="GO:0020037">
    <property type="term" value="F:heme binding"/>
    <property type="evidence" value="ECO:0007669"/>
    <property type="project" value="InterPro"/>
</dbReference>
<dbReference type="STRING" id="74649.A0A2P6P618"/>
<name>A0A2P6P618_ROSCH</name>
<dbReference type="EC" id="1.11.1.7" evidence="1"/>
<keyword evidence="1" id="KW-0575">Peroxidase</keyword>
<evidence type="ECO:0000313" key="1">
    <source>
        <dbReference type="EMBL" id="PRQ17373.1"/>
    </source>
</evidence>
<keyword evidence="2" id="KW-1185">Reference proteome</keyword>
<reference evidence="1 2" key="1">
    <citation type="journal article" date="2018" name="Nat. Genet.">
        <title>The Rosa genome provides new insights in the design of modern roses.</title>
        <authorList>
            <person name="Bendahmane M."/>
        </authorList>
    </citation>
    <scope>NUCLEOTIDE SEQUENCE [LARGE SCALE GENOMIC DNA]</scope>
    <source>
        <strain evidence="2">cv. Old Blush</strain>
    </source>
</reference>
<dbReference type="GO" id="GO:0006979">
    <property type="term" value="P:response to oxidative stress"/>
    <property type="evidence" value="ECO:0007669"/>
    <property type="project" value="InterPro"/>
</dbReference>
<dbReference type="Gramene" id="PRQ17373">
    <property type="protein sequence ID" value="PRQ17373"/>
    <property type="gene ID" value="RchiOBHm_Chr7g0194281"/>
</dbReference>
<dbReference type="GO" id="GO:0140825">
    <property type="term" value="F:lactoperoxidase activity"/>
    <property type="evidence" value="ECO:0007669"/>
    <property type="project" value="UniProtKB-EC"/>
</dbReference>
<protein>
    <submittedName>
        <fullName evidence="1">Putative peroxidase</fullName>
        <ecNumber evidence="1">1.11.1.7</ecNumber>
    </submittedName>
</protein>
<proteinExistence type="predicted"/>
<dbReference type="EMBL" id="PDCK01000045">
    <property type="protein sequence ID" value="PRQ17373.1"/>
    <property type="molecule type" value="Genomic_DNA"/>
</dbReference>
<comment type="caution">
    <text evidence="1">The sequence shown here is derived from an EMBL/GenBank/DDBJ whole genome shotgun (WGS) entry which is preliminary data.</text>
</comment>
<keyword evidence="1" id="KW-0560">Oxidoreductase</keyword>
<organism evidence="1 2">
    <name type="scientific">Rosa chinensis</name>
    <name type="common">China rose</name>
    <dbReference type="NCBI Taxonomy" id="74649"/>
    <lineage>
        <taxon>Eukaryota</taxon>
        <taxon>Viridiplantae</taxon>
        <taxon>Streptophyta</taxon>
        <taxon>Embryophyta</taxon>
        <taxon>Tracheophyta</taxon>
        <taxon>Spermatophyta</taxon>
        <taxon>Magnoliopsida</taxon>
        <taxon>eudicotyledons</taxon>
        <taxon>Gunneridae</taxon>
        <taxon>Pentapetalae</taxon>
        <taxon>rosids</taxon>
        <taxon>fabids</taxon>
        <taxon>Rosales</taxon>
        <taxon>Rosaceae</taxon>
        <taxon>Rosoideae</taxon>
        <taxon>Rosoideae incertae sedis</taxon>
        <taxon>Rosa</taxon>
    </lineage>
</organism>
<dbReference type="SUPFAM" id="SSF48113">
    <property type="entry name" value="Heme-dependent peroxidases"/>
    <property type="match status" value="1"/>
</dbReference>
<dbReference type="AlphaFoldDB" id="A0A2P6P618"/>
<dbReference type="Proteomes" id="UP000238479">
    <property type="component" value="Chromosome 7"/>
</dbReference>
<gene>
    <name evidence="1" type="ORF">RchiOBHm_Chr7g0194281</name>
</gene>
<evidence type="ECO:0000313" key="2">
    <source>
        <dbReference type="Proteomes" id="UP000238479"/>
    </source>
</evidence>
<accession>A0A2P6P618</accession>